<sequence length="21" mass="2541">MPWSTSQERLIRYHTQAPLLL</sequence>
<protein>
    <submittedName>
        <fullName evidence="1">Uncharacterized protein</fullName>
    </submittedName>
</protein>
<reference evidence="1" key="1">
    <citation type="submission" date="2018-02" db="EMBL/GenBank/DDBJ databases">
        <title>Rhizophora mucronata_Transcriptome.</title>
        <authorList>
            <person name="Meera S.P."/>
            <person name="Sreeshan A."/>
            <person name="Augustine A."/>
        </authorList>
    </citation>
    <scope>NUCLEOTIDE SEQUENCE</scope>
    <source>
        <tissue evidence="1">Leaf</tissue>
    </source>
</reference>
<evidence type="ECO:0000313" key="1">
    <source>
        <dbReference type="EMBL" id="MBX74287.1"/>
    </source>
</evidence>
<dbReference type="AlphaFoldDB" id="A0A2P2R552"/>
<dbReference type="EMBL" id="GGEC01093803">
    <property type="protein sequence ID" value="MBX74287.1"/>
    <property type="molecule type" value="Transcribed_RNA"/>
</dbReference>
<organism evidence="1">
    <name type="scientific">Rhizophora mucronata</name>
    <name type="common">Asiatic mangrove</name>
    <dbReference type="NCBI Taxonomy" id="61149"/>
    <lineage>
        <taxon>Eukaryota</taxon>
        <taxon>Viridiplantae</taxon>
        <taxon>Streptophyta</taxon>
        <taxon>Embryophyta</taxon>
        <taxon>Tracheophyta</taxon>
        <taxon>Spermatophyta</taxon>
        <taxon>Magnoliopsida</taxon>
        <taxon>eudicotyledons</taxon>
        <taxon>Gunneridae</taxon>
        <taxon>Pentapetalae</taxon>
        <taxon>rosids</taxon>
        <taxon>fabids</taxon>
        <taxon>Malpighiales</taxon>
        <taxon>Rhizophoraceae</taxon>
        <taxon>Rhizophora</taxon>
    </lineage>
</organism>
<proteinExistence type="predicted"/>
<name>A0A2P2R552_RHIMU</name>
<accession>A0A2P2R552</accession>